<dbReference type="PANTHER" id="PTHR34860">
    <property type="entry name" value="REPRESSOR-LIKE PROTEIN SSO7C3"/>
    <property type="match status" value="1"/>
</dbReference>
<dbReference type="InterPro" id="IPR007159">
    <property type="entry name" value="SpoVT-AbrB_dom"/>
</dbReference>
<dbReference type="Proteomes" id="UP000237889">
    <property type="component" value="Chromosome"/>
</dbReference>
<reference evidence="3 4" key="1">
    <citation type="submission" date="2018-03" db="EMBL/GenBank/DDBJ databases">
        <title>Genome sequencing of Phreatobacter sp.</title>
        <authorList>
            <person name="Kim S.-J."/>
            <person name="Heo J."/>
            <person name="Kwon S.-W."/>
        </authorList>
    </citation>
    <scope>NUCLEOTIDE SEQUENCE [LARGE SCALE GENOMIC DNA]</scope>
    <source>
        <strain evidence="3 4">S-12</strain>
    </source>
</reference>
<dbReference type="SMART" id="SM00966">
    <property type="entry name" value="SpoVT_AbrB"/>
    <property type="match status" value="1"/>
</dbReference>
<protein>
    <recommendedName>
        <fullName evidence="2">SpoVT-AbrB domain-containing protein</fullName>
    </recommendedName>
</protein>
<feature type="domain" description="SpoVT-AbrB" evidence="2">
    <location>
        <begin position="14"/>
        <end position="59"/>
    </location>
</feature>
<dbReference type="SUPFAM" id="SSF89447">
    <property type="entry name" value="AbrB/MazE/MraZ-like"/>
    <property type="match status" value="1"/>
</dbReference>
<accession>A0A2S0N6L8</accession>
<dbReference type="NCBIfam" id="TIGR01439">
    <property type="entry name" value="lp_hng_hel_AbrB"/>
    <property type="match status" value="1"/>
</dbReference>
<dbReference type="InterPro" id="IPR052975">
    <property type="entry name" value="Repressor-like_regulatory"/>
</dbReference>
<dbReference type="GO" id="GO:0003677">
    <property type="term" value="F:DNA binding"/>
    <property type="evidence" value="ECO:0007669"/>
    <property type="project" value="UniProtKB-UniRule"/>
</dbReference>
<evidence type="ECO:0000256" key="1">
    <source>
        <dbReference type="PROSITE-ProRule" id="PRU01076"/>
    </source>
</evidence>
<dbReference type="InterPro" id="IPR037914">
    <property type="entry name" value="SpoVT-AbrB_sf"/>
</dbReference>
<evidence type="ECO:0000313" key="4">
    <source>
        <dbReference type="Proteomes" id="UP000237889"/>
    </source>
</evidence>
<dbReference type="Pfam" id="PF04014">
    <property type="entry name" value="MazE_antitoxin"/>
    <property type="match status" value="1"/>
</dbReference>
<dbReference type="PROSITE" id="PS51740">
    <property type="entry name" value="SPOVT_ABRB"/>
    <property type="match status" value="1"/>
</dbReference>
<dbReference type="OrthoDB" id="7160352at2"/>
<evidence type="ECO:0000259" key="2">
    <source>
        <dbReference type="PROSITE" id="PS51740"/>
    </source>
</evidence>
<dbReference type="EMBL" id="CP027668">
    <property type="protein sequence ID" value="AVO43799.1"/>
    <property type="molecule type" value="Genomic_DNA"/>
</dbReference>
<dbReference type="Gene3D" id="2.10.260.10">
    <property type="match status" value="1"/>
</dbReference>
<organism evidence="3 4">
    <name type="scientific">Phreatobacter cathodiphilus</name>
    <dbReference type="NCBI Taxonomy" id="1868589"/>
    <lineage>
        <taxon>Bacteria</taxon>
        <taxon>Pseudomonadati</taxon>
        <taxon>Pseudomonadota</taxon>
        <taxon>Alphaproteobacteria</taxon>
        <taxon>Hyphomicrobiales</taxon>
        <taxon>Phreatobacteraceae</taxon>
        <taxon>Phreatobacter</taxon>
    </lineage>
</organism>
<evidence type="ECO:0000313" key="3">
    <source>
        <dbReference type="EMBL" id="AVO43799.1"/>
    </source>
</evidence>
<dbReference type="PANTHER" id="PTHR34860:SF6">
    <property type="entry name" value="REPRESSOR-LIKE PROTEIN SSO7C3"/>
    <property type="match status" value="1"/>
</dbReference>
<proteinExistence type="predicted"/>
<dbReference type="KEGG" id="phr:C6569_01195"/>
<keyword evidence="1" id="KW-0238">DNA-binding</keyword>
<name>A0A2S0N6L8_9HYPH</name>
<sequence>MLSYRRLTALPEGAMDTTVSTKGQVIIPKSIRDELGIDAGAKLRVFTEGRRIVMEAARPFPETSLDQVGGMGKRWYSGPAIPESEWQPALDAAMRRRWGHEYDDSGS</sequence>
<dbReference type="AlphaFoldDB" id="A0A2S0N6L8"/>
<keyword evidence="4" id="KW-1185">Reference proteome</keyword>
<gene>
    <name evidence="3" type="ORF">C6569_01195</name>
</gene>